<evidence type="ECO:0000256" key="2">
    <source>
        <dbReference type="ARBA" id="ARBA00022741"/>
    </source>
</evidence>
<dbReference type="InterPro" id="IPR000719">
    <property type="entry name" value="Prot_kinase_dom"/>
</dbReference>
<organism evidence="5 6">
    <name type="scientific">Phialemonium atrogriseum</name>
    <dbReference type="NCBI Taxonomy" id="1093897"/>
    <lineage>
        <taxon>Eukaryota</taxon>
        <taxon>Fungi</taxon>
        <taxon>Dikarya</taxon>
        <taxon>Ascomycota</taxon>
        <taxon>Pezizomycotina</taxon>
        <taxon>Sordariomycetes</taxon>
        <taxon>Sordariomycetidae</taxon>
        <taxon>Cephalothecales</taxon>
        <taxon>Cephalothecaceae</taxon>
        <taxon>Phialemonium</taxon>
    </lineage>
</organism>
<sequence>MPSTLRFGQVLRGRLETYTISRQIQDLCGLQGLNHANMTFVVKSVRGHPRVENERDILRRFQDRASHNIRPMIDEIEDPAEPTSITLNRKEIKYISKRVLQALSVLHKDDVKLNNVFVNYRDGEDEVRFSDVQLGDFGSTSPQDSEWAKTGTVIGRPLWNSPEVLIETPWNTATDIWSFGTVLISLIYGGDFNIFRPKNAHHGNKNYNVEVVMSQYRYFGPFPPKYREIANKETLMSISYIMNLIPPEAMMPFRFVTELEVSKEDKEFILKIMKMDWRDRPTAKELLQDEWFAGE</sequence>
<keyword evidence="5" id="KW-0808">Transferase</keyword>
<gene>
    <name evidence="5" type="ORF">QBC33DRAFT_586957</name>
</gene>
<comment type="caution">
    <text evidence="5">The sequence shown here is derived from an EMBL/GenBank/DDBJ whole genome shotgun (WGS) entry which is preliminary data.</text>
</comment>
<keyword evidence="5" id="KW-0418">Kinase</keyword>
<proteinExistence type="inferred from homology"/>
<accession>A0AAJ0BZS5</accession>
<dbReference type="GO" id="GO:0005524">
    <property type="term" value="F:ATP binding"/>
    <property type="evidence" value="ECO:0007669"/>
    <property type="project" value="UniProtKB-KW"/>
</dbReference>
<dbReference type="InterPro" id="IPR011009">
    <property type="entry name" value="Kinase-like_dom_sf"/>
</dbReference>
<dbReference type="PROSITE" id="PS50011">
    <property type="entry name" value="PROTEIN_KINASE_DOM"/>
    <property type="match status" value="1"/>
</dbReference>
<dbReference type="EMBL" id="MU839008">
    <property type="protein sequence ID" value="KAK1767525.1"/>
    <property type="molecule type" value="Genomic_DNA"/>
</dbReference>
<dbReference type="GeneID" id="85314687"/>
<reference evidence="5" key="1">
    <citation type="submission" date="2023-06" db="EMBL/GenBank/DDBJ databases">
        <title>Genome-scale phylogeny and comparative genomics of the fungal order Sordariales.</title>
        <authorList>
            <consortium name="Lawrence Berkeley National Laboratory"/>
            <person name="Hensen N."/>
            <person name="Bonometti L."/>
            <person name="Westerberg I."/>
            <person name="Brannstrom I.O."/>
            <person name="Guillou S."/>
            <person name="Cros-Aarteil S."/>
            <person name="Calhoun S."/>
            <person name="Haridas S."/>
            <person name="Kuo A."/>
            <person name="Mondo S."/>
            <person name="Pangilinan J."/>
            <person name="Riley R."/>
            <person name="Labutti K."/>
            <person name="Andreopoulos B."/>
            <person name="Lipzen A."/>
            <person name="Chen C."/>
            <person name="Yanf M."/>
            <person name="Daum C."/>
            <person name="Ng V."/>
            <person name="Clum A."/>
            <person name="Steindorff A."/>
            <person name="Ohm R."/>
            <person name="Martin F."/>
            <person name="Silar P."/>
            <person name="Natvig D."/>
            <person name="Lalanne C."/>
            <person name="Gautier V."/>
            <person name="Ament-Velasquez S.L."/>
            <person name="Kruys A."/>
            <person name="Hutchinson M.I."/>
            <person name="Powell A.J."/>
            <person name="Barry K."/>
            <person name="Miller A.N."/>
            <person name="Grigoriev I.V."/>
            <person name="Debuchy R."/>
            <person name="Gladieux P."/>
            <person name="Thoren M.H."/>
            <person name="Johannesson H."/>
        </authorList>
    </citation>
    <scope>NUCLEOTIDE SEQUENCE</scope>
    <source>
        <strain evidence="5">8032-3</strain>
    </source>
</reference>
<comment type="similarity">
    <text evidence="1">Belongs to the protein kinase superfamily. STE Ser/Thr protein kinase family. STE20 subfamily.</text>
</comment>
<evidence type="ECO:0000256" key="3">
    <source>
        <dbReference type="ARBA" id="ARBA00022840"/>
    </source>
</evidence>
<keyword evidence="6" id="KW-1185">Reference proteome</keyword>
<evidence type="ECO:0000259" key="4">
    <source>
        <dbReference type="PROSITE" id="PS50011"/>
    </source>
</evidence>
<keyword evidence="3" id="KW-0067">ATP-binding</keyword>
<evidence type="ECO:0000313" key="5">
    <source>
        <dbReference type="EMBL" id="KAK1767525.1"/>
    </source>
</evidence>
<dbReference type="Gene3D" id="1.10.510.10">
    <property type="entry name" value="Transferase(Phosphotransferase) domain 1"/>
    <property type="match status" value="1"/>
</dbReference>
<feature type="domain" description="Protein kinase" evidence="4">
    <location>
        <begin position="1"/>
        <end position="292"/>
    </location>
</feature>
<dbReference type="Proteomes" id="UP001244011">
    <property type="component" value="Unassembled WGS sequence"/>
</dbReference>
<dbReference type="Pfam" id="PF00069">
    <property type="entry name" value="Pkinase"/>
    <property type="match status" value="1"/>
</dbReference>
<dbReference type="PANTHER" id="PTHR45832">
    <property type="entry name" value="SERINE/THREONINE-PROTEIN KINASE SAMKA-RELATED-RELATED"/>
    <property type="match status" value="1"/>
</dbReference>
<dbReference type="InterPro" id="IPR051931">
    <property type="entry name" value="PAK3-like"/>
</dbReference>
<name>A0AAJ0BZS5_9PEZI</name>
<protein>
    <submittedName>
        <fullName evidence="5">Kinase-like domain-containing protein</fullName>
    </submittedName>
</protein>
<dbReference type="SUPFAM" id="SSF56112">
    <property type="entry name" value="Protein kinase-like (PK-like)"/>
    <property type="match status" value="1"/>
</dbReference>
<evidence type="ECO:0000256" key="1">
    <source>
        <dbReference type="ARBA" id="ARBA00008874"/>
    </source>
</evidence>
<evidence type="ECO:0000313" key="6">
    <source>
        <dbReference type="Proteomes" id="UP001244011"/>
    </source>
</evidence>
<keyword evidence="2" id="KW-0547">Nucleotide-binding</keyword>
<dbReference type="GO" id="GO:0004672">
    <property type="term" value="F:protein kinase activity"/>
    <property type="evidence" value="ECO:0007669"/>
    <property type="project" value="InterPro"/>
</dbReference>
<dbReference type="SMART" id="SM00220">
    <property type="entry name" value="S_TKc"/>
    <property type="match status" value="1"/>
</dbReference>
<dbReference type="RefSeq" id="XP_060283738.1">
    <property type="nucleotide sequence ID" value="XM_060431500.1"/>
</dbReference>
<dbReference type="AlphaFoldDB" id="A0AAJ0BZS5"/>
<dbReference type="PANTHER" id="PTHR45832:SF22">
    <property type="entry name" value="SERINE_THREONINE-PROTEIN KINASE SAMKA-RELATED"/>
    <property type="match status" value="1"/>
</dbReference>